<name>A0A316ZDP3_9BASI</name>
<dbReference type="InterPro" id="IPR029044">
    <property type="entry name" value="Nucleotide-diphossugar_trans"/>
</dbReference>
<sequence length="503" mass="53454">MLVAPIRGPKGMLLNMVTDAEPSQPAPTLEALMTLMLSVQQEVLTLQTSVQALERATMGRAMSSSLVPPFSPPGYFSPLPSPRMVRTPLPRLSTFTGAETSLQIAESPSPRTARPQPGPIDVYSVIPAGGSGTRLWPLSRDVWPKFLLDVEGKGSSLLQTTFARLAPLCGEERVLVVTGAGHLDGVRSQLDQLREENLLHEPSPKESMAAIGLAAAILHRRDPEAVLASFAADHVIETVTDDSFAVTVASAVAAARASRDIVTIGIKPTEASTAFGYIQRGGLRQWPKGAEPAAIAFDAETAPAYCVERFKEKPAEAAAAAFVASGEYYWNAGMFVTRASVLLELLEAENKELFDKLTLIASAWDVKEKRDEVLAAVWPTLPKISIDHAIAEPAAARGRMLVIPAPLKWTDVGSFEALAELAAREEAPCAEKHVQVLGDATQVFTQEASGLIVPAGGKMIACLGIDDVVIVDTPHALLVTLASRAQDIKKLVAACKAASPAVA</sequence>
<evidence type="ECO:0000313" key="4">
    <source>
        <dbReference type="Proteomes" id="UP000245946"/>
    </source>
</evidence>
<accession>A0A316ZDP3</accession>
<feature type="domain" description="MannoseP isomerase/GMP-like beta-helix" evidence="2">
    <location>
        <begin position="447"/>
        <end position="492"/>
    </location>
</feature>
<dbReference type="InterPro" id="IPR051161">
    <property type="entry name" value="Mannose-6P_isomerase_type2"/>
</dbReference>
<dbReference type="Gene3D" id="3.90.550.10">
    <property type="entry name" value="Spore Coat Polysaccharide Biosynthesis Protein SpsA, Chain A"/>
    <property type="match status" value="1"/>
</dbReference>
<protein>
    <submittedName>
        <fullName evidence="3">Nucleotide-diphospho-sugar transferase</fullName>
    </submittedName>
</protein>
<dbReference type="InterPro" id="IPR054566">
    <property type="entry name" value="ManC/GMP-like_b-helix"/>
</dbReference>
<evidence type="ECO:0000259" key="2">
    <source>
        <dbReference type="Pfam" id="PF22640"/>
    </source>
</evidence>
<dbReference type="GO" id="GO:0004475">
    <property type="term" value="F:mannose-1-phosphate guanylyltransferase (GTP) activity"/>
    <property type="evidence" value="ECO:0007669"/>
    <property type="project" value="TreeGrafter"/>
</dbReference>
<keyword evidence="3" id="KW-0808">Transferase</keyword>
<dbReference type="Pfam" id="PF00483">
    <property type="entry name" value="NTP_transferase"/>
    <property type="match status" value="1"/>
</dbReference>
<gene>
    <name evidence="3" type="ORF">FA09DRAFT_318708</name>
</gene>
<dbReference type="AlphaFoldDB" id="A0A316ZDP3"/>
<dbReference type="RefSeq" id="XP_025598632.1">
    <property type="nucleotide sequence ID" value="XM_025740911.1"/>
</dbReference>
<evidence type="ECO:0000313" key="3">
    <source>
        <dbReference type="EMBL" id="PWN98353.1"/>
    </source>
</evidence>
<feature type="domain" description="Nucleotidyl transferase" evidence="1">
    <location>
        <begin position="125"/>
        <end position="423"/>
    </location>
</feature>
<dbReference type="GO" id="GO:0009298">
    <property type="term" value="P:GDP-mannose biosynthetic process"/>
    <property type="evidence" value="ECO:0007669"/>
    <property type="project" value="TreeGrafter"/>
</dbReference>
<dbReference type="Pfam" id="PF22640">
    <property type="entry name" value="ManC_GMP_beta-helix"/>
    <property type="match status" value="1"/>
</dbReference>
<dbReference type="SUPFAM" id="SSF53448">
    <property type="entry name" value="Nucleotide-diphospho-sugar transferases"/>
    <property type="match status" value="1"/>
</dbReference>
<dbReference type="InterPro" id="IPR005835">
    <property type="entry name" value="NTP_transferase_dom"/>
</dbReference>
<dbReference type="PANTHER" id="PTHR46390:SF1">
    <property type="entry name" value="MANNOSE-1-PHOSPHATE GUANYLYLTRANSFERASE"/>
    <property type="match status" value="1"/>
</dbReference>
<dbReference type="SUPFAM" id="SSF159283">
    <property type="entry name" value="Guanosine diphospho-D-mannose pyrophosphorylase/mannose-6-phosphate isomerase linker domain"/>
    <property type="match status" value="1"/>
</dbReference>
<reference evidence="3 4" key="1">
    <citation type="journal article" date="2018" name="Mol. Biol. Evol.">
        <title>Broad Genomic Sampling Reveals a Smut Pathogenic Ancestry of the Fungal Clade Ustilaginomycotina.</title>
        <authorList>
            <person name="Kijpornyongpan T."/>
            <person name="Mondo S.J."/>
            <person name="Barry K."/>
            <person name="Sandor L."/>
            <person name="Lee J."/>
            <person name="Lipzen A."/>
            <person name="Pangilinan J."/>
            <person name="LaButti K."/>
            <person name="Hainaut M."/>
            <person name="Henrissat B."/>
            <person name="Grigoriev I.V."/>
            <person name="Spatafora J.W."/>
            <person name="Aime M.C."/>
        </authorList>
    </citation>
    <scope>NUCLEOTIDE SEQUENCE [LARGE SCALE GENOMIC DNA]</scope>
    <source>
        <strain evidence="3 4">MCA 4186</strain>
    </source>
</reference>
<dbReference type="OrthoDB" id="5594057at2759"/>
<evidence type="ECO:0000259" key="1">
    <source>
        <dbReference type="Pfam" id="PF00483"/>
    </source>
</evidence>
<dbReference type="PANTHER" id="PTHR46390">
    <property type="entry name" value="MANNOSE-1-PHOSPHATE GUANYLYLTRANSFERASE"/>
    <property type="match status" value="1"/>
</dbReference>
<keyword evidence="4" id="KW-1185">Reference proteome</keyword>
<dbReference type="Proteomes" id="UP000245946">
    <property type="component" value="Unassembled WGS sequence"/>
</dbReference>
<organism evidence="3 4">
    <name type="scientific">Tilletiopsis washingtonensis</name>
    <dbReference type="NCBI Taxonomy" id="58919"/>
    <lineage>
        <taxon>Eukaryota</taxon>
        <taxon>Fungi</taxon>
        <taxon>Dikarya</taxon>
        <taxon>Basidiomycota</taxon>
        <taxon>Ustilaginomycotina</taxon>
        <taxon>Exobasidiomycetes</taxon>
        <taxon>Entylomatales</taxon>
        <taxon>Entylomatales incertae sedis</taxon>
        <taxon>Tilletiopsis</taxon>
    </lineage>
</organism>
<dbReference type="GeneID" id="37268455"/>
<proteinExistence type="predicted"/>
<dbReference type="EMBL" id="KZ819292">
    <property type="protein sequence ID" value="PWN98353.1"/>
    <property type="molecule type" value="Genomic_DNA"/>
</dbReference>